<keyword evidence="1" id="KW-0812">Transmembrane</keyword>
<keyword evidence="1" id="KW-0472">Membrane</keyword>
<protein>
    <submittedName>
        <fullName evidence="2">Uncharacterized protein</fullName>
    </submittedName>
</protein>
<organism evidence="2 3">
    <name type="scientific">Solanum commersonii</name>
    <name type="common">Commerson's wild potato</name>
    <name type="synonym">Commerson's nightshade</name>
    <dbReference type="NCBI Taxonomy" id="4109"/>
    <lineage>
        <taxon>Eukaryota</taxon>
        <taxon>Viridiplantae</taxon>
        <taxon>Streptophyta</taxon>
        <taxon>Embryophyta</taxon>
        <taxon>Tracheophyta</taxon>
        <taxon>Spermatophyta</taxon>
        <taxon>Magnoliopsida</taxon>
        <taxon>eudicotyledons</taxon>
        <taxon>Gunneridae</taxon>
        <taxon>Pentapetalae</taxon>
        <taxon>asterids</taxon>
        <taxon>lamiids</taxon>
        <taxon>Solanales</taxon>
        <taxon>Solanaceae</taxon>
        <taxon>Solanoideae</taxon>
        <taxon>Solaneae</taxon>
        <taxon>Solanum</taxon>
    </lineage>
</organism>
<gene>
    <name evidence="2" type="ORF">H5410_004949</name>
</gene>
<evidence type="ECO:0000313" key="2">
    <source>
        <dbReference type="EMBL" id="KAG5619731.1"/>
    </source>
</evidence>
<accession>A0A9J6A622</accession>
<name>A0A9J6A622_SOLCO</name>
<keyword evidence="3" id="KW-1185">Reference proteome</keyword>
<proteinExistence type="predicted"/>
<feature type="non-terminal residue" evidence="2">
    <location>
        <position position="83"/>
    </location>
</feature>
<evidence type="ECO:0000256" key="1">
    <source>
        <dbReference type="SAM" id="Phobius"/>
    </source>
</evidence>
<sequence>VHSAQLVRIADALGDPPFAMLHHLSALAFSIFAAQHIGTLDVQVIRCLAECIRQSSGLLFFILSVVLFLLPSSVHALPQTPNT</sequence>
<reference evidence="2 3" key="1">
    <citation type="submission" date="2020-09" db="EMBL/GenBank/DDBJ databases">
        <title>De no assembly of potato wild relative species, Solanum commersonii.</title>
        <authorList>
            <person name="Cho K."/>
        </authorList>
    </citation>
    <scope>NUCLEOTIDE SEQUENCE [LARGE SCALE GENOMIC DNA]</scope>
    <source>
        <strain evidence="2">LZ3.2</strain>
        <tissue evidence="2">Leaf</tissue>
    </source>
</reference>
<feature type="transmembrane region" description="Helical" evidence="1">
    <location>
        <begin position="58"/>
        <end position="77"/>
    </location>
</feature>
<feature type="transmembrane region" description="Helical" evidence="1">
    <location>
        <begin position="20"/>
        <end position="37"/>
    </location>
</feature>
<evidence type="ECO:0000313" key="3">
    <source>
        <dbReference type="Proteomes" id="UP000824120"/>
    </source>
</evidence>
<dbReference type="EMBL" id="JACXVP010000002">
    <property type="protein sequence ID" value="KAG5619731.1"/>
    <property type="molecule type" value="Genomic_DNA"/>
</dbReference>
<dbReference type="AlphaFoldDB" id="A0A9J6A622"/>
<comment type="caution">
    <text evidence="2">The sequence shown here is derived from an EMBL/GenBank/DDBJ whole genome shotgun (WGS) entry which is preliminary data.</text>
</comment>
<dbReference type="Proteomes" id="UP000824120">
    <property type="component" value="Chromosome 2"/>
</dbReference>
<keyword evidence="1" id="KW-1133">Transmembrane helix</keyword>